<name>L5L5E7_PTEAL</name>
<sequence length="76" mass="8215">MALPTLAAPALLGLETPENLCPCDLSPNGPHQHVPHLPQQRAEETQTWASELPFLPRTSGAYAWFTAEASSTVHLV</sequence>
<dbReference type="Proteomes" id="UP000010552">
    <property type="component" value="Unassembled WGS sequence"/>
</dbReference>
<organism evidence="1 2">
    <name type="scientific">Pteropus alecto</name>
    <name type="common">Black flying fox</name>
    <dbReference type="NCBI Taxonomy" id="9402"/>
    <lineage>
        <taxon>Eukaryota</taxon>
        <taxon>Metazoa</taxon>
        <taxon>Chordata</taxon>
        <taxon>Craniata</taxon>
        <taxon>Vertebrata</taxon>
        <taxon>Euteleostomi</taxon>
        <taxon>Mammalia</taxon>
        <taxon>Eutheria</taxon>
        <taxon>Laurasiatheria</taxon>
        <taxon>Chiroptera</taxon>
        <taxon>Yinpterochiroptera</taxon>
        <taxon>Pteropodoidea</taxon>
        <taxon>Pteropodidae</taxon>
        <taxon>Pteropodinae</taxon>
        <taxon>Pteropus</taxon>
    </lineage>
</organism>
<reference evidence="2" key="1">
    <citation type="journal article" date="2013" name="Science">
        <title>Comparative analysis of bat genomes provides insight into the evolution of flight and immunity.</title>
        <authorList>
            <person name="Zhang G."/>
            <person name="Cowled C."/>
            <person name="Shi Z."/>
            <person name="Huang Z."/>
            <person name="Bishop-Lilly K.A."/>
            <person name="Fang X."/>
            <person name="Wynne J.W."/>
            <person name="Xiong Z."/>
            <person name="Baker M.L."/>
            <person name="Zhao W."/>
            <person name="Tachedjian M."/>
            <person name="Zhu Y."/>
            <person name="Zhou P."/>
            <person name="Jiang X."/>
            <person name="Ng J."/>
            <person name="Yang L."/>
            <person name="Wu L."/>
            <person name="Xiao J."/>
            <person name="Feng Y."/>
            <person name="Chen Y."/>
            <person name="Sun X."/>
            <person name="Zhang Y."/>
            <person name="Marsh G.A."/>
            <person name="Crameri G."/>
            <person name="Broder C.C."/>
            <person name="Frey K.G."/>
            <person name="Wang L.F."/>
            <person name="Wang J."/>
        </authorList>
    </citation>
    <scope>NUCLEOTIDE SEQUENCE [LARGE SCALE GENOMIC DNA]</scope>
</reference>
<accession>L5L5E7</accession>
<dbReference type="AlphaFoldDB" id="L5L5E7"/>
<keyword evidence="2" id="KW-1185">Reference proteome</keyword>
<proteinExistence type="predicted"/>
<dbReference type="EMBL" id="KB030332">
    <property type="protein sequence ID" value="ELK18273.1"/>
    <property type="molecule type" value="Genomic_DNA"/>
</dbReference>
<dbReference type="InParanoid" id="L5L5E7"/>
<protein>
    <submittedName>
        <fullName evidence="1">Uncharacterized protein</fullName>
    </submittedName>
</protein>
<evidence type="ECO:0000313" key="1">
    <source>
        <dbReference type="EMBL" id="ELK18273.1"/>
    </source>
</evidence>
<gene>
    <name evidence="1" type="ORF">PAL_GLEAN10009495</name>
</gene>
<evidence type="ECO:0000313" key="2">
    <source>
        <dbReference type="Proteomes" id="UP000010552"/>
    </source>
</evidence>